<keyword evidence="6" id="KW-0418">Kinase</keyword>
<name>A0A926RX46_9BACI</name>
<dbReference type="GO" id="GO:0000155">
    <property type="term" value="F:phosphorelay sensor kinase activity"/>
    <property type="evidence" value="ECO:0007669"/>
    <property type="project" value="InterPro"/>
</dbReference>
<dbReference type="InterPro" id="IPR035965">
    <property type="entry name" value="PAS-like_dom_sf"/>
</dbReference>
<evidence type="ECO:0000259" key="13">
    <source>
        <dbReference type="PROSITE" id="PS50113"/>
    </source>
</evidence>
<dbReference type="Gene3D" id="3.30.450.20">
    <property type="entry name" value="PAS domain"/>
    <property type="match status" value="1"/>
</dbReference>
<evidence type="ECO:0000256" key="8">
    <source>
        <dbReference type="ARBA" id="ARBA00022969"/>
    </source>
</evidence>
<dbReference type="Gene3D" id="1.10.287.130">
    <property type="match status" value="1"/>
</dbReference>
<dbReference type="InterPro" id="IPR005467">
    <property type="entry name" value="His_kinase_dom"/>
</dbReference>
<keyword evidence="4" id="KW-0808">Transferase</keyword>
<dbReference type="CDD" id="cd00075">
    <property type="entry name" value="HATPase"/>
    <property type="match status" value="1"/>
</dbReference>
<evidence type="ECO:0000256" key="1">
    <source>
        <dbReference type="ARBA" id="ARBA00000085"/>
    </source>
</evidence>
<keyword evidence="9" id="KW-0902">Two-component regulatory system</keyword>
<dbReference type="Proteomes" id="UP000626844">
    <property type="component" value="Unassembled WGS sequence"/>
</dbReference>
<evidence type="ECO:0000256" key="2">
    <source>
        <dbReference type="ARBA" id="ARBA00012438"/>
    </source>
</evidence>
<dbReference type="PRINTS" id="PR00344">
    <property type="entry name" value="BCTRLSENSOR"/>
</dbReference>
<keyword evidence="8" id="KW-0749">Sporulation</keyword>
<reference evidence="14" key="1">
    <citation type="submission" date="2020-09" db="EMBL/GenBank/DDBJ databases">
        <title>A novel bacterium of genus Bacillus, isolated from South China Sea.</title>
        <authorList>
            <person name="Huang H."/>
            <person name="Mo K."/>
            <person name="Hu Y."/>
        </authorList>
    </citation>
    <scope>NUCLEOTIDE SEQUENCE</scope>
    <source>
        <strain evidence="14">IB182487</strain>
    </source>
</reference>
<dbReference type="InterPro" id="IPR003661">
    <property type="entry name" value="HisK_dim/P_dom"/>
</dbReference>
<dbReference type="CDD" id="cd00130">
    <property type="entry name" value="PAS"/>
    <property type="match status" value="1"/>
</dbReference>
<keyword evidence="7" id="KW-0067">ATP-binding</keyword>
<dbReference type="SUPFAM" id="SSF55785">
    <property type="entry name" value="PYP-like sensor domain (PAS domain)"/>
    <property type="match status" value="1"/>
</dbReference>
<evidence type="ECO:0000313" key="14">
    <source>
        <dbReference type="EMBL" id="MBD1381468.1"/>
    </source>
</evidence>
<gene>
    <name evidence="14" type="ORF">IC621_14610</name>
</gene>
<evidence type="ECO:0000259" key="11">
    <source>
        <dbReference type="PROSITE" id="PS50109"/>
    </source>
</evidence>
<keyword evidence="5" id="KW-0547">Nucleotide-binding</keyword>
<dbReference type="EC" id="2.7.13.3" evidence="2"/>
<dbReference type="FunFam" id="1.10.287.130:FF:000040">
    <property type="entry name" value="PAS domain-containing sensor histidine kinase"/>
    <property type="match status" value="1"/>
</dbReference>
<evidence type="ECO:0000256" key="9">
    <source>
        <dbReference type="ARBA" id="ARBA00023012"/>
    </source>
</evidence>
<dbReference type="InterPro" id="IPR013767">
    <property type="entry name" value="PAS_fold"/>
</dbReference>
<evidence type="ECO:0000256" key="7">
    <source>
        <dbReference type="ARBA" id="ARBA00022840"/>
    </source>
</evidence>
<dbReference type="AlphaFoldDB" id="A0A926RX46"/>
<evidence type="ECO:0000256" key="4">
    <source>
        <dbReference type="ARBA" id="ARBA00022679"/>
    </source>
</evidence>
<dbReference type="Pfam" id="PF02518">
    <property type="entry name" value="HATPase_c"/>
    <property type="match status" value="1"/>
</dbReference>
<sequence length="413" mass="47079">MKKTGQIVLVMISIVFTSIQILVFDSPFQKEWIDFIIATTIAWIVGWQYDKVQFYGKERKESEESYKQLIESLPEAVVIHHQHQILYVNKAAVEMMCAQDKNDLINCSVYEFIIPEYKERAAERIKQAQKTKKPLMSIEHKIRRLDGKIIFFEVSSMRIMYSGKEATLTIGRDITDRREQTDRLLQKSDKLALVGQMAAGIAHEIRNPLTSIKGFIQLFRANIKKEEYFTIVLTELDRINLIVEEFLVLAKPSASVFKEKDVRSLIHDVVTLINTQSIMTNVQIIVDIERDVPMISCEENQLKQVFINILKNAIEAMPNGGVIELKVKAETGKISIFFIDQGSGIPKERIPSLGEPFYTTKEKGTGLGLMTCFKIVESHNGELKISSELNVGTTIEIVLPTINQPYLNNKVHA</sequence>
<dbReference type="PANTHER" id="PTHR43065:SF34">
    <property type="entry name" value="SPORULATION KINASE A"/>
    <property type="match status" value="1"/>
</dbReference>
<dbReference type="RefSeq" id="WP_191159061.1">
    <property type="nucleotide sequence ID" value="NZ_JACXAI010000018.1"/>
</dbReference>
<dbReference type="InterPro" id="IPR036097">
    <property type="entry name" value="HisK_dim/P_sf"/>
</dbReference>
<dbReference type="InterPro" id="IPR036890">
    <property type="entry name" value="HATPase_C_sf"/>
</dbReference>
<dbReference type="SUPFAM" id="SSF47384">
    <property type="entry name" value="Homodimeric domain of signal transducing histidine kinase"/>
    <property type="match status" value="1"/>
</dbReference>
<keyword evidence="3" id="KW-0597">Phosphoprotein</keyword>
<dbReference type="SMART" id="SM00387">
    <property type="entry name" value="HATPase_c"/>
    <property type="match status" value="1"/>
</dbReference>
<keyword evidence="10" id="KW-0472">Membrane</keyword>
<accession>A0A926RX46</accession>
<dbReference type="InterPro" id="IPR000014">
    <property type="entry name" value="PAS"/>
</dbReference>
<comment type="catalytic activity">
    <reaction evidence="1">
        <text>ATP + protein L-histidine = ADP + protein N-phospho-L-histidine.</text>
        <dbReference type="EC" id="2.7.13.3"/>
    </reaction>
</comment>
<protein>
    <recommendedName>
        <fullName evidence="2">histidine kinase</fullName>
        <ecNumber evidence="2">2.7.13.3</ecNumber>
    </recommendedName>
</protein>
<feature type="domain" description="PAC" evidence="13">
    <location>
        <begin position="136"/>
        <end position="186"/>
    </location>
</feature>
<keyword evidence="10" id="KW-1133">Transmembrane helix</keyword>
<dbReference type="PANTHER" id="PTHR43065">
    <property type="entry name" value="SENSOR HISTIDINE KINASE"/>
    <property type="match status" value="1"/>
</dbReference>
<dbReference type="InterPro" id="IPR003594">
    <property type="entry name" value="HATPase_dom"/>
</dbReference>
<keyword evidence="10" id="KW-0812">Transmembrane</keyword>
<dbReference type="PROSITE" id="PS50113">
    <property type="entry name" value="PAC"/>
    <property type="match status" value="1"/>
</dbReference>
<dbReference type="CDD" id="cd00082">
    <property type="entry name" value="HisKA"/>
    <property type="match status" value="1"/>
</dbReference>
<dbReference type="SMART" id="SM00091">
    <property type="entry name" value="PAS"/>
    <property type="match status" value="1"/>
</dbReference>
<feature type="domain" description="Histidine kinase" evidence="11">
    <location>
        <begin position="200"/>
        <end position="403"/>
    </location>
</feature>
<dbReference type="Pfam" id="PF00512">
    <property type="entry name" value="HisKA"/>
    <property type="match status" value="1"/>
</dbReference>
<dbReference type="GO" id="GO:0006355">
    <property type="term" value="P:regulation of DNA-templated transcription"/>
    <property type="evidence" value="ECO:0007669"/>
    <property type="project" value="InterPro"/>
</dbReference>
<dbReference type="SMART" id="SM00388">
    <property type="entry name" value="HisKA"/>
    <property type="match status" value="1"/>
</dbReference>
<proteinExistence type="predicted"/>
<evidence type="ECO:0000256" key="3">
    <source>
        <dbReference type="ARBA" id="ARBA00022553"/>
    </source>
</evidence>
<dbReference type="NCBIfam" id="TIGR00229">
    <property type="entry name" value="sensory_box"/>
    <property type="match status" value="1"/>
</dbReference>
<feature type="domain" description="PAS" evidence="12">
    <location>
        <begin position="62"/>
        <end position="132"/>
    </location>
</feature>
<dbReference type="PROSITE" id="PS50112">
    <property type="entry name" value="PAS"/>
    <property type="match status" value="1"/>
</dbReference>
<evidence type="ECO:0000256" key="10">
    <source>
        <dbReference type="SAM" id="Phobius"/>
    </source>
</evidence>
<evidence type="ECO:0000256" key="5">
    <source>
        <dbReference type="ARBA" id="ARBA00022741"/>
    </source>
</evidence>
<dbReference type="Gene3D" id="3.30.565.10">
    <property type="entry name" value="Histidine kinase-like ATPase, C-terminal domain"/>
    <property type="match status" value="1"/>
</dbReference>
<dbReference type="SUPFAM" id="SSF55874">
    <property type="entry name" value="ATPase domain of HSP90 chaperone/DNA topoisomerase II/histidine kinase"/>
    <property type="match status" value="1"/>
</dbReference>
<comment type="caution">
    <text evidence="14">The sequence shown here is derived from an EMBL/GenBank/DDBJ whole genome shotgun (WGS) entry which is preliminary data.</text>
</comment>
<dbReference type="InterPro" id="IPR000700">
    <property type="entry name" value="PAS-assoc_C"/>
</dbReference>
<evidence type="ECO:0000313" key="15">
    <source>
        <dbReference type="Proteomes" id="UP000626844"/>
    </source>
</evidence>
<dbReference type="Pfam" id="PF00989">
    <property type="entry name" value="PAS"/>
    <property type="match status" value="1"/>
</dbReference>
<organism evidence="14 15">
    <name type="scientific">Metabacillus arenae</name>
    <dbReference type="NCBI Taxonomy" id="2771434"/>
    <lineage>
        <taxon>Bacteria</taxon>
        <taxon>Bacillati</taxon>
        <taxon>Bacillota</taxon>
        <taxon>Bacilli</taxon>
        <taxon>Bacillales</taxon>
        <taxon>Bacillaceae</taxon>
        <taxon>Metabacillus</taxon>
    </lineage>
</organism>
<dbReference type="GO" id="GO:0030435">
    <property type="term" value="P:sporulation resulting in formation of a cellular spore"/>
    <property type="evidence" value="ECO:0007669"/>
    <property type="project" value="UniProtKB-KW"/>
</dbReference>
<dbReference type="EMBL" id="JACXAI010000018">
    <property type="protein sequence ID" value="MBD1381468.1"/>
    <property type="molecule type" value="Genomic_DNA"/>
</dbReference>
<dbReference type="InterPro" id="IPR004358">
    <property type="entry name" value="Sig_transdc_His_kin-like_C"/>
</dbReference>
<evidence type="ECO:0000259" key="12">
    <source>
        <dbReference type="PROSITE" id="PS50112"/>
    </source>
</evidence>
<feature type="transmembrane region" description="Helical" evidence="10">
    <location>
        <begin position="7"/>
        <end position="26"/>
    </location>
</feature>
<dbReference type="GO" id="GO:0005524">
    <property type="term" value="F:ATP binding"/>
    <property type="evidence" value="ECO:0007669"/>
    <property type="project" value="UniProtKB-KW"/>
</dbReference>
<keyword evidence="15" id="KW-1185">Reference proteome</keyword>
<dbReference type="PROSITE" id="PS50109">
    <property type="entry name" value="HIS_KIN"/>
    <property type="match status" value="1"/>
</dbReference>
<evidence type="ECO:0000256" key="6">
    <source>
        <dbReference type="ARBA" id="ARBA00022777"/>
    </source>
</evidence>